<evidence type="ECO:0000313" key="4">
    <source>
        <dbReference type="Proteomes" id="UP000242474"/>
    </source>
</evidence>
<evidence type="ECO:0000256" key="1">
    <source>
        <dbReference type="ARBA" id="ARBA00004123"/>
    </source>
</evidence>
<evidence type="ECO:0000256" key="2">
    <source>
        <dbReference type="ARBA" id="ARBA00023242"/>
    </source>
</evidence>
<evidence type="ECO:0008006" key="5">
    <source>
        <dbReference type="Google" id="ProtNLM"/>
    </source>
</evidence>
<dbReference type="PANTHER" id="PTHR13489">
    <property type="entry name" value="MINI-CHROMOSOME MAINTENANCE COMPLEX-BINDING PROTEIN"/>
    <property type="match status" value="1"/>
</dbReference>
<keyword evidence="4" id="KW-1185">Reference proteome</keyword>
<dbReference type="AlphaFoldDB" id="A0A2G5B8P9"/>
<reference evidence="3 4" key="1">
    <citation type="journal article" date="2015" name="Genome Biol. Evol.">
        <title>Phylogenomic analyses indicate that early fungi evolved digesting cell walls of algal ancestors of land plants.</title>
        <authorList>
            <person name="Chang Y."/>
            <person name="Wang S."/>
            <person name="Sekimoto S."/>
            <person name="Aerts A.L."/>
            <person name="Choi C."/>
            <person name="Clum A."/>
            <person name="LaButti K.M."/>
            <person name="Lindquist E.A."/>
            <person name="Yee Ngan C."/>
            <person name="Ohm R.A."/>
            <person name="Salamov A.A."/>
            <person name="Grigoriev I.V."/>
            <person name="Spatafora J.W."/>
            <person name="Berbee M.L."/>
        </authorList>
    </citation>
    <scope>NUCLEOTIDE SEQUENCE [LARGE SCALE GENOMIC DNA]</scope>
    <source>
        <strain evidence="3 4">NRRL 1564</strain>
    </source>
</reference>
<name>A0A2G5B8P9_COERN</name>
<accession>A0A2G5B8P9</accession>
<gene>
    <name evidence="3" type="ORF">COEREDRAFT_81958</name>
</gene>
<dbReference type="EMBL" id="KZ303507">
    <property type="protein sequence ID" value="PIA15396.1"/>
    <property type="molecule type" value="Genomic_DNA"/>
</dbReference>
<comment type="subcellular location">
    <subcellularLocation>
        <location evidence="1">Nucleus</location>
    </subcellularLocation>
</comment>
<organism evidence="3 4">
    <name type="scientific">Coemansia reversa (strain ATCC 12441 / NRRL 1564)</name>
    <dbReference type="NCBI Taxonomy" id="763665"/>
    <lineage>
        <taxon>Eukaryota</taxon>
        <taxon>Fungi</taxon>
        <taxon>Fungi incertae sedis</taxon>
        <taxon>Zoopagomycota</taxon>
        <taxon>Kickxellomycotina</taxon>
        <taxon>Kickxellomycetes</taxon>
        <taxon>Kickxellales</taxon>
        <taxon>Kickxellaceae</taxon>
        <taxon>Coemansia</taxon>
    </lineage>
</organism>
<dbReference type="STRING" id="763665.A0A2G5B8P9"/>
<dbReference type="Proteomes" id="UP000242474">
    <property type="component" value="Unassembled WGS sequence"/>
</dbReference>
<proteinExistence type="predicted"/>
<dbReference type="GO" id="GO:0003682">
    <property type="term" value="F:chromatin binding"/>
    <property type="evidence" value="ECO:0007669"/>
    <property type="project" value="TreeGrafter"/>
</dbReference>
<dbReference type="PANTHER" id="PTHR13489:SF0">
    <property type="entry name" value="MINI-CHROMOSOME MAINTENANCE COMPLEX-BINDING PROTEIN"/>
    <property type="match status" value="1"/>
</dbReference>
<sequence length="525" mass="57974">MVQDPSYGEELHLTIARVLNSETGEVRQRFSQYTDVDHSLEEGWEVDYSSTGNVFTEKEVAYCVSVPGQNQWAQLESTASIESALEALSITNTSPHTNGNVDSGDTADSGFEVASGLASKYPLPGENHTAALVKFYSPSAAPKASSVIDVVGIYELGYNSKSQESDEERKVLWPCIHAIYYTDIQLHNLVPSLPRLALSAYIARRDMCLSHLTLVLGGDELAAQYLLLHLLSKSVRVQDAKVGKFSLNLIGVPSCEKKQQQQQKEQSRRFNFNNLATKWIGDAIAQLVPCSVELPFELGLLNRSAFLPNAEHGDLKAGVLQLAPGTEIICDETCLHEGTLDEHGVRNLHALQTSILEQTVTYLYPFQPIDISTNLRILVLSTGKSILQNDCDVYLADTAVRFFAKIQSGTSVDMQPLDPMHTEQIRQYLELARCLDFNIPKDVSDIISSEYADSRRCAHKNGEQMMTQEDLALTVTVARLISISKGQDVLDLASWREACTLEQYRKERATKAKSARPASGGEPSS</sequence>
<dbReference type="Pfam" id="PF09739">
    <property type="entry name" value="MCM_bind"/>
    <property type="match status" value="2"/>
</dbReference>
<dbReference type="OrthoDB" id="329666at2759"/>
<keyword evidence="2" id="KW-0539">Nucleus</keyword>
<dbReference type="GO" id="GO:0006261">
    <property type="term" value="P:DNA-templated DNA replication"/>
    <property type="evidence" value="ECO:0007669"/>
    <property type="project" value="TreeGrafter"/>
</dbReference>
<dbReference type="InterPro" id="IPR019140">
    <property type="entry name" value="MCM_complex-bd"/>
</dbReference>
<evidence type="ECO:0000313" key="3">
    <source>
        <dbReference type="EMBL" id="PIA15396.1"/>
    </source>
</evidence>
<dbReference type="GO" id="GO:0005634">
    <property type="term" value="C:nucleus"/>
    <property type="evidence" value="ECO:0007669"/>
    <property type="project" value="UniProtKB-SubCell"/>
</dbReference>
<protein>
    <recommendedName>
        <fullName evidence="5">Mini-chromosome maintenance complex-binding protein</fullName>
    </recommendedName>
</protein>